<evidence type="ECO:0000313" key="1">
    <source>
        <dbReference type="EMBL" id="KAJ3663226.1"/>
    </source>
</evidence>
<comment type="caution">
    <text evidence="1">The sequence shown here is derived from an EMBL/GenBank/DDBJ whole genome shotgun (WGS) entry which is preliminary data.</text>
</comment>
<sequence length="78" mass="7994">MGDSSSVTAAGRRSLKKSLEAEVAVGALDKYRSGDGGLSRTASGSVRAVQAMGEVESSQIHSSRVGIILSIIVVESVM</sequence>
<protein>
    <submittedName>
        <fullName evidence="1">Uncharacterized protein</fullName>
    </submittedName>
</protein>
<reference evidence="1" key="1">
    <citation type="journal article" date="2023" name="G3 (Bethesda)">
        <title>Whole genome assemblies of Zophobas morio and Tenebrio molitor.</title>
        <authorList>
            <person name="Kaur S."/>
            <person name="Stinson S.A."/>
            <person name="diCenzo G.C."/>
        </authorList>
    </citation>
    <scope>NUCLEOTIDE SEQUENCE</scope>
    <source>
        <strain evidence="1">QUZm001</strain>
    </source>
</reference>
<dbReference type="EMBL" id="JALNTZ010000002">
    <property type="protein sequence ID" value="KAJ3663226.1"/>
    <property type="molecule type" value="Genomic_DNA"/>
</dbReference>
<evidence type="ECO:0000313" key="2">
    <source>
        <dbReference type="Proteomes" id="UP001168821"/>
    </source>
</evidence>
<name>A0AA38IXI0_9CUCU</name>
<keyword evidence="2" id="KW-1185">Reference proteome</keyword>
<dbReference type="AlphaFoldDB" id="A0AA38IXI0"/>
<proteinExistence type="predicted"/>
<accession>A0AA38IXI0</accession>
<organism evidence="1 2">
    <name type="scientific">Zophobas morio</name>
    <dbReference type="NCBI Taxonomy" id="2755281"/>
    <lineage>
        <taxon>Eukaryota</taxon>
        <taxon>Metazoa</taxon>
        <taxon>Ecdysozoa</taxon>
        <taxon>Arthropoda</taxon>
        <taxon>Hexapoda</taxon>
        <taxon>Insecta</taxon>
        <taxon>Pterygota</taxon>
        <taxon>Neoptera</taxon>
        <taxon>Endopterygota</taxon>
        <taxon>Coleoptera</taxon>
        <taxon>Polyphaga</taxon>
        <taxon>Cucujiformia</taxon>
        <taxon>Tenebrionidae</taxon>
        <taxon>Zophobas</taxon>
    </lineage>
</organism>
<gene>
    <name evidence="1" type="ORF">Zmor_007530</name>
</gene>
<dbReference type="Proteomes" id="UP001168821">
    <property type="component" value="Unassembled WGS sequence"/>
</dbReference>